<dbReference type="InterPro" id="IPR040079">
    <property type="entry name" value="Glutathione_S-Trfase"/>
</dbReference>
<dbReference type="OrthoDB" id="5291571at2"/>
<dbReference type="Pfam" id="PF04399">
    <property type="entry name" value="Glutaredoxin2_C"/>
    <property type="match status" value="1"/>
</dbReference>
<keyword evidence="3" id="KW-1185">Reference proteome</keyword>
<dbReference type="RefSeq" id="WP_048898202.1">
    <property type="nucleotide sequence ID" value="NZ_AP024852.1"/>
</dbReference>
<feature type="domain" description="GST N-terminal" evidence="1">
    <location>
        <begin position="1"/>
        <end position="77"/>
    </location>
</feature>
<dbReference type="InterPro" id="IPR011901">
    <property type="entry name" value="Grx2"/>
</dbReference>
<dbReference type="AlphaFoldDB" id="A0A0J8VDJ2"/>
<evidence type="ECO:0000259" key="1">
    <source>
        <dbReference type="PROSITE" id="PS50404"/>
    </source>
</evidence>
<dbReference type="InterPro" id="IPR036249">
    <property type="entry name" value="Thioredoxin-like_sf"/>
</dbReference>
<dbReference type="Gene3D" id="3.40.30.10">
    <property type="entry name" value="Glutaredoxin"/>
    <property type="match status" value="1"/>
</dbReference>
<reference evidence="2 3" key="1">
    <citation type="submission" date="2018-01" db="EMBL/GenBank/DDBJ databases">
        <title>Whole genome sequencing of Histamine producing bacteria.</title>
        <authorList>
            <person name="Butler K."/>
        </authorList>
    </citation>
    <scope>NUCLEOTIDE SEQUENCE [LARGE SCALE GENOMIC DNA]</scope>
    <source>
        <strain evidence="2 3">DSM 24669</strain>
    </source>
</reference>
<dbReference type="CDD" id="cd03199">
    <property type="entry name" value="GST_C_GRX2"/>
    <property type="match status" value="1"/>
</dbReference>
<dbReference type="SFLD" id="SFLDG01204">
    <property type="entry name" value="Grx2-like.1"/>
    <property type="match status" value="1"/>
</dbReference>
<dbReference type="SFLD" id="SFLDS00019">
    <property type="entry name" value="Glutathione_Transferase_(cytos"/>
    <property type="match status" value="1"/>
</dbReference>
<dbReference type="InterPro" id="IPR007494">
    <property type="entry name" value="Glutaredoxin2_C"/>
</dbReference>
<gene>
    <name evidence="2" type="ORF">C9I94_11645</name>
</gene>
<sequence length="217" mass="24843">MKLFVFDHCPFCIKAMMVAGLKKIDLEIVYLQNHDINARIEKVGENLVPILQKEDGSFMAESLDIVIHLDALDGNPLLLANKHKEDIARYLDAAGPFSSRLLYPRWLMIDLPEFQCQEAKDWFIAKKSKMIEQDFDDAFARSEEYLDGLNQALAEHLNWVRLPSERNNELACDDVNLFPFLRNLTVIKGVDFPSHVRKYIDEVAALTGISLYDDVAV</sequence>
<comment type="caution">
    <text evidence="2">The sequence shown here is derived from an EMBL/GenBank/DDBJ whole genome shotgun (WGS) entry which is preliminary data.</text>
</comment>
<proteinExistence type="predicted"/>
<dbReference type="GO" id="GO:0005829">
    <property type="term" value="C:cytosol"/>
    <property type="evidence" value="ECO:0007669"/>
    <property type="project" value="InterPro"/>
</dbReference>
<dbReference type="EMBL" id="PYLZ01000006">
    <property type="protein sequence ID" value="PSW23991.1"/>
    <property type="molecule type" value="Genomic_DNA"/>
</dbReference>
<dbReference type="Gene3D" id="1.20.1050.10">
    <property type="match status" value="1"/>
</dbReference>
<protein>
    <submittedName>
        <fullName evidence="2">Glutaredoxin 2</fullName>
    </submittedName>
</protein>
<dbReference type="NCBIfam" id="TIGR02182">
    <property type="entry name" value="GRXB"/>
    <property type="match status" value="1"/>
</dbReference>
<dbReference type="SUPFAM" id="SSF47616">
    <property type="entry name" value="GST C-terminal domain-like"/>
    <property type="match status" value="1"/>
</dbReference>
<evidence type="ECO:0000313" key="2">
    <source>
        <dbReference type="EMBL" id="PSW23991.1"/>
    </source>
</evidence>
<name>A0A0J8VDJ2_9GAMM</name>
<accession>A0A0J8VDJ2</accession>
<dbReference type="InterPro" id="IPR036282">
    <property type="entry name" value="Glutathione-S-Trfase_C_sf"/>
</dbReference>
<evidence type="ECO:0000313" key="3">
    <source>
        <dbReference type="Proteomes" id="UP000240481"/>
    </source>
</evidence>
<dbReference type="InterPro" id="IPR004045">
    <property type="entry name" value="Glutathione_S-Trfase_N"/>
</dbReference>
<dbReference type="PROSITE" id="PS50404">
    <property type="entry name" value="GST_NTER"/>
    <property type="match status" value="1"/>
</dbReference>
<dbReference type="Pfam" id="PF13417">
    <property type="entry name" value="GST_N_3"/>
    <property type="match status" value="1"/>
</dbReference>
<organism evidence="2 3">
    <name type="scientific">Photobacterium swingsii</name>
    <dbReference type="NCBI Taxonomy" id="680026"/>
    <lineage>
        <taxon>Bacteria</taxon>
        <taxon>Pseudomonadati</taxon>
        <taxon>Pseudomonadota</taxon>
        <taxon>Gammaproteobacteria</taxon>
        <taxon>Vibrionales</taxon>
        <taxon>Vibrionaceae</taxon>
        <taxon>Photobacterium</taxon>
    </lineage>
</organism>
<dbReference type="SFLD" id="SFLDG01183">
    <property type="entry name" value="Grx2-like"/>
    <property type="match status" value="1"/>
</dbReference>
<dbReference type="Proteomes" id="UP000240481">
    <property type="component" value="Unassembled WGS sequence"/>
</dbReference>
<dbReference type="NCBIfam" id="NF007702">
    <property type="entry name" value="PRK10387.1"/>
    <property type="match status" value="1"/>
</dbReference>
<dbReference type="SUPFAM" id="SSF52833">
    <property type="entry name" value="Thioredoxin-like"/>
    <property type="match status" value="1"/>
</dbReference>